<sequence>MIFDISNLSWPSIVITGVITWFIYLQFIRRFLTPLRKLPGPETWSLTGNLGEIIREPPVDPYIKWANKYGGILRYSRLFGKYRVAAIDPDAIKHILVTHSSRYSKPKGFITTLRPLLGNGLFTAGDKDHSQQRKLINPAFKYAKLKGMVSVFESYTKEFIQFWQYKLEETKNSQTYTEVQAQDDLTRLTLDIICRCAFGYECNAVLNPDDEITKSLQSMFSGSDLSWKDLLPLYSYLPTKAKKRRQQALTTIKNKVNEVIDIKMSQNTNADSDSSLLDILLSLRDQKTGQGLTKEGLYDQVVTFMFAGHETTSVCLSWTLYVLAQHQEIQSKVRDEARKVLKEHNYQLTWDTLDEFVYLNKVLKESLRLYSPAPLSARECVQDDEIKGYVIPKGTVVMIVTPHRWEKYYGDPLEFKPDRWDAIEADDKNSNYTYIPFFIGPRNCIGSKFALSEMKCVLALLLDSFVFDVVPNIEVKRRLRITMKPNPNLKLRISVAK</sequence>
<dbReference type="AlphaFoldDB" id="B3RNK3"/>
<dbReference type="Proteomes" id="UP000009022">
    <property type="component" value="Unassembled WGS sequence"/>
</dbReference>
<dbReference type="InterPro" id="IPR001128">
    <property type="entry name" value="Cyt_P450"/>
</dbReference>
<evidence type="ECO:0000256" key="2">
    <source>
        <dbReference type="ARBA" id="ARBA00022723"/>
    </source>
</evidence>
<dbReference type="InterPro" id="IPR050196">
    <property type="entry name" value="Cytochrome_P450_Monoox"/>
</dbReference>
<dbReference type="GO" id="GO:0020037">
    <property type="term" value="F:heme binding"/>
    <property type="evidence" value="ECO:0007669"/>
    <property type="project" value="InterPro"/>
</dbReference>
<dbReference type="PRINTS" id="PR00465">
    <property type="entry name" value="EP450IV"/>
</dbReference>
<dbReference type="KEGG" id="tad:TRIADDRAFT_53196"/>
<comment type="cofactor">
    <cofactor evidence="4">
        <name>heme</name>
        <dbReference type="ChEBI" id="CHEBI:30413"/>
    </cofactor>
</comment>
<dbReference type="GeneID" id="6750518"/>
<dbReference type="InterPro" id="IPR002403">
    <property type="entry name" value="Cyt_P450_E_grp-IV"/>
</dbReference>
<dbReference type="Gene3D" id="1.10.630.10">
    <property type="entry name" value="Cytochrome P450"/>
    <property type="match status" value="1"/>
</dbReference>
<evidence type="ECO:0000313" key="7">
    <source>
        <dbReference type="Proteomes" id="UP000009022"/>
    </source>
</evidence>
<organism evidence="6 7">
    <name type="scientific">Trichoplax adhaerens</name>
    <name type="common">Trichoplax reptans</name>
    <dbReference type="NCBI Taxonomy" id="10228"/>
    <lineage>
        <taxon>Eukaryota</taxon>
        <taxon>Metazoa</taxon>
        <taxon>Placozoa</taxon>
        <taxon>Uniplacotomia</taxon>
        <taxon>Trichoplacea</taxon>
        <taxon>Trichoplacidae</taxon>
        <taxon>Trichoplax</taxon>
    </lineage>
</organism>
<keyword evidence="5" id="KW-0812">Transmembrane</keyword>
<keyword evidence="5" id="KW-1133">Transmembrane helix</keyword>
<dbReference type="PhylomeDB" id="B3RNK3"/>
<keyword evidence="4" id="KW-0349">Heme</keyword>
<dbReference type="OrthoDB" id="1470350at2759"/>
<evidence type="ECO:0000256" key="4">
    <source>
        <dbReference type="PIRSR" id="PIRSR602403-1"/>
    </source>
</evidence>
<dbReference type="InParanoid" id="B3RNK3"/>
<dbReference type="GO" id="GO:0004497">
    <property type="term" value="F:monooxygenase activity"/>
    <property type="evidence" value="ECO:0007669"/>
    <property type="project" value="InterPro"/>
</dbReference>
<evidence type="ECO:0008006" key="8">
    <source>
        <dbReference type="Google" id="ProtNLM"/>
    </source>
</evidence>
<keyword evidence="2 4" id="KW-0479">Metal-binding</keyword>
<keyword evidence="7" id="KW-1185">Reference proteome</keyword>
<dbReference type="CDD" id="cd11069">
    <property type="entry name" value="CYP_FUM15-like"/>
    <property type="match status" value="1"/>
</dbReference>
<dbReference type="PANTHER" id="PTHR24291">
    <property type="entry name" value="CYTOCHROME P450 FAMILY 4"/>
    <property type="match status" value="1"/>
</dbReference>
<dbReference type="HOGENOM" id="CLU_001570_5_1_1"/>
<dbReference type="SUPFAM" id="SSF48264">
    <property type="entry name" value="Cytochrome P450"/>
    <property type="match status" value="1"/>
</dbReference>
<evidence type="ECO:0000256" key="3">
    <source>
        <dbReference type="ARBA" id="ARBA00023004"/>
    </source>
</evidence>
<dbReference type="STRING" id="10228.B3RNK3"/>
<name>B3RNK3_TRIAD</name>
<feature type="binding site" description="axial binding residue" evidence="4">
    <location>
        <position position="444"/>
    </location>
    <ligand>
        <name>heme</name>
        <dbReference type="ChEBI" id="CHEBI:30413"/>
    </ligand>
    <ligandPart>
        <name>Fe</name>
        <dbReference type="ChEBI" id="CHEBI:18248"/>
    </ligandPart>
</feature>
<dbReference type="CTD" id="6750518"/>
<protein>
    <recommendedName>
        <fullName evidence="8">Cytochrome P450</fullName>
    </recommendedName>
</protein>
<dbReference type="GO" id="GO:0016705">
    <property type="term" value="F:oxidoreductase activity, acting on paired donors, with incorporation or reduction of molecular oxygen"/>
    <property type="evidence" value="ECO:0007669"/>
    <property type="project" value="InterPro"/>
</dbReference>
<feature type="transmembrane region" description="Helical" evidence="5">
    <location>
        <begin position="12"/>
        <end position="28"/>
    </location>
</feature>
<dbReference type="eggNOG" id="KOG0157">
    <property type="taxonomic scope" value="Eukaryota"/>
</dbReference>
<dbReference type="EMBL" id="DS985242">
    <property type="protein sequence ID" value="EDV27469.1"/>
    <property type="molecule type" value="Genomic_DNA"/>
</dbReference>
<dbReference type="InterPro" id="IPR036396">
    <property type="entry name" value="Cyt_P450_sf"/>
</dbReference>
<dbReference type="Pfam" id="PF00067">
    <property type="entry name" value="p450"/>
    <property type="match status" value="1"/>
</dbReference>
<dbReference type="RefSeq" id="XP_002109303.1">
    <property type="nucleotide sequence ID" value="XM_002109267.1"/>
</dbReference>
<evidence type="ECO:0000256" key="1">
    <source>
        <dbReference type="ARBA" id="ARBA00010617"/>
    </source>
</evidence>
<reference evidence="6 7" key="1">
    <citation type="journal article" date="2008" name="Nature">
        <title>The Trichoplax genome and the nature of placozoans.</title>
        <authorList>
            <person name="Srivastava M."/>
            <person name="Begovic E."/>
            <person name="Chapman J."/>
            <person name="Putnam N.H."/>
            <person name="Hellsten U."/>
            <person name="Kawashima T."/>
            <person name="Kuo A."/>
            <person name="Mitros T."/>
            <person name="Salamov A."/>
            <person name="Carpenter M.L."/>
            <person name="Signorovitch A.Y."/>
            <person name="Moreno M.A."/>
            <person name="Kamm K."/>
            <person name="Grimwood J."/>
            <person name="Schmutz J."/>
            <person name="Shapiro H."/>
            <person name="Grigoriev I.V."/>
            <person name="Buss L.W."/>
            <person name="Schierwater B."/>
            <person name="Dellaporta S.L."/>
            <person name="Rokhsar D.S."/>
        </authorList>
    </citation>
    <scope>NUCLEOTIDE SEQUENCE [LARGE SCALE GENOMIC DNA]</scope>
    <source>
        <strain evidence="6 7">Grell-BS-1999</strain>
    </source>
</reference>
<keyword evidence="5" id="KW-0472">Membrane</keyword>
<gene>
    <name evidence="6" type="ORF">TRIADDRAFT_53196</name>
</gene>
<dbReference type="GO" id="GO:0005506">
    <property type="term" value="F:iron ion binding"/>
    <property type="evidence" value="ECO:0007669"/>
    <property type="project" value="InterPro"/>
</dbReference>
<evidence type="ECO:0000313" key="6">
    <source>
        <dbReference type="EMBL" id="EDV27469.1"/>
    </source>
</evidence>
<dbReference type="OMA" id="IMANILW"/>
<accession>B3RNK3</accession>
<dbReference type="PRINTS" id="PR00385">
    <property type="entry name" value="P450"/>
</dbReference>
<comment type="similarity">
    <text evidence="1">Belongs to the cytochrome P450 family.</text>
</comment>
<keyword evidence="3 4" id="KW-0408">Iron</keyword>
<evidence type="ECO:0000256" key="5">
    <source>
        <dbReference type="SAM" id="Phobius"/>
    </source>
</evidence>
<proteinExistence type="inferred from homology"/>
<dbReference type="PANTHER" id="PTHR24291:SF175">
    <property type="entry name" value="CYTOCHROME P450"/>
    <property type="match status" value="1"/>
</dbReference>